<protein>
    <submittedName>
        <fullName evidence="2">Uncharacterized protein</fullName>
    </submittedName>
</protein>
<sequence length="449" mass="50619">MSRVSKILLLLLVTTFNLNVSVAQDYEEGHCRFCSCEGPDANIVFDQHSYDEDSYMKVVCSTHFPHEGLTLCEASNAKLARTLSILGWMNITSEKKCFLLVETGRKPLKPDAMKLLRFGEDKAILSWQIQPEDESSNITGLWLLSVLHFEDCRQYRPDSVRTTNYTPASIVVYDFTFDVVVSSLEPDSPCAIPASGLNVPRCRFSFNDQAVPTSTKPSFWFHQIARDDDMILASVDPGSPRSGHLLIDTFVPNDGTNRSRIRASIVQPDGTVLSLRVYTLSGYYQKDPHDGVAYSTANGLIGICTRSDDEEFTCSQFDRQGRPTLEVTFSSPQETWHEFAVTNADSELGTGMLLLRFRCVDRQLRCYSHEGAHTGIEKIEKDGSVKVVIYEPYGGYRCPRSIYRSGAQLWEHSPRGKICFTQVCYKDPKKNEYYTGDFYVLPTCLNIPS</sequence>
<organism evidence="2 3">
    <name type="scientific">Trichogramma kaykai</name>
    <dbReference type="NCBI Taxonomy" id="54128"/>
    <lineage>
        <taxon>Eukaryota</taxon>
        <taxon>Metazoa</taxon>
        <taxon>Ecdysozoa</taxon>
        <taxon>Arthropoda</taxon>
        <taxon>Hexapoda</taxon>
        <taxon>Insecta</taxon>
        <taxon>Pterygota</taxon>
        <taxon>Neoptera</taxon>
        <taxon>Endopterygota</taxon>
        <taxon>Hymenoptera</taxon>
        <taxon>Apocrita</taxon>
        <taxon>Proctotrupomorpha</taxon>
        <taxon>Chalcidoidea</taxon>
        <taxon>Trichogrammatidae</taxon>
        <taxon>Trichogramma</taxon>
    </lineage>
</organism>
<proteinExistence type="predicted"/>
<dbReference type="EMBL" id="JBJJXI010000030">
    <property type="protein sequence ID" value="KAL3403417.1"/>
    <property type="molecule type" value="Genomic_DNA"/>
</dbReference>
<keyword evidence="3" id="KW-1185">Reference proteome</keyword>
<dbReference type="AlphaFoldDB" id="A0ABD2XDB7"/>
<evidence type="ECO:0000313" key="3">
    <source>
        <dbReference type="Proteomes" id="UP001627154"/>
    </source>
</evidence>
<feature type="chain" id="PRO_5044818709" evidence="1">
    <location>
        <begin position="24"/>
        <end position="449"/>
    </location>
</feature>
<comment type="caution">
    <text evidence="2">The sequence shown here is derived from an EMBL/GenBank/DDBJ whole genome shotgun (WGS) entry which is preliminary data.</text>
</comment>
<keyword evidence="1" id="KW-0732">Signal</keyword>
<name>A0ABD2XDB7_9HYME</name>
<reference evidence="2 3" key="1">
    <citation type="journal article" date="2024" name="bioRxiv">
        <title>A reference genome for Trichogramma kaykai: A tiny desert-dwelling parasitoid wasp with competing sex-ratio distorters.</title>
        <authorList>
            <person name="Culotta J."/>
            <person name="Lindsey A.R."/>
        </authorList>
    </citation>
    <scope>NUCLEOTIDE SEQUENCE [LARGE SCALE GENOMIC DNA]</scope>
    <source>
        <strain evidence="2 3">KSX58</strain>
    </source>
</reference>
<feature type="signal peptide" evidence="1">
    <location>
        <begin position="1"/>
        <end position="23"/>
    </location>
</feature>
<gene>
    <name evidence="2" type="ORF">TKK_003702</name>
</gene>
<evidence type="ECO:0000256" key="1">
    <source>
        <dbReference type="SAM" id="SignalP"/>
    </source>
</evidence>
<dbReference type="Proteomes" id="UP001627154">
    <property type="component" value="Unassembled WGS sequence"/>
</dbReference>
<accession>A0ABD2XDB7</accession>
<evidence type="ECO:0000313" key="2">
    <source>
        <dbReference type="EMBL" id="KAL3403417.1"/>
    </source>
</evidence>